<accession>A0A9R1WQH1</accession>
<feature type="compositionally biased region" description="Basic residues" evidence="4">
    <location>
        <begin position="413"/>
        <end position="426"/>
    </location>
</feature>
<dbReference type="InterPro" id="IPR007930">
    <property type="entry name" value="DUF724"/>
</dbReference>
<dbReference type="SMART" id="SM00743">
    <property type="entry name" value="Agenet"/>
    <property type="match status" value="2"/>
</dbReference>
<comment type="caution">
    <text evidence="6">The sequence shown here is derived from an EMBL/GenBank/DDBJ whole genome shotgun (WGS) entry which is preliminary data.</text>
</comment>
<dbReference type="CDD" id="cd20406">
    <property type="entry name" value="Tudor_Agenet_AtDUF_rpt2_4"/>
    <property type="match status" value="1"/>
</dbReference>
<feature type="region of interest" description="Disordered" evidence="4">
    <location>
        <begin position="199"/>
        <end position="246"/>
    </location>
</feature>
<protein>
    <recommendedName>
        <fullName evidence="5">Agenet domain-containing protein</fullName>
    </recommendedName>
</protein>
<dbReference type="AlphaFoldDB" id="A0A9R1WQH1"/>
<feature type="coiled-coil region" evidence="3">
    <location>
        <begin position="603"/>
        <end position="630"/>
    </location>
</feature>
<keyword evidence="3" id="KW-0175">Coiled coil</keyword>
<feature type="domain" description="Agenet" evidence="5">
    <location>
        <begin position="106"/>
        <end position="162"/>
    </location>
</feature>
<feature type="domain" description="Agenet" evidence="5">
    <location>
        <begin position="40"/>
        <end position="104"/>
    </location>
</feature>
<reference evidence="6 7" key="1">
    <citation type="journal article" date="2017" name="Nat. Commun.">
        <title>Genome assembly with in vitro proximity ligation data and whole-genome triplication in lettuce.</title>
        <authorList>
            <person name="Reyes-Chin-Wo S."/>
            <person name="Wang Z."/>
            <person name="Yang X."/>
            <person name="Kozik A."/>
            <person name="Arikit S."/>
            <person name="Song C."/>
            <person name="Xia L."/>
            <person name="Froenicke L."/>
            <person name="Lavelle D.O."/>
            <person name="Truco M.J."/>
            <person name="Xia R."/>
            <person name="Zhu S."/>
            <person name="Xu C."/>
            <person name="Xu H."/>
            <person name="Xu X."/>
            <person name="Cox K."/>
            <person name="Korf I."/>
            <person name="Meyers B.C."/>
            <person name="Michelmore R.W."/>
        </authorList>
    </citation>
    <scope>NUCLEOTIDE SEQUENCE [LARGE SCALE GENOMIC DNA]</scope>
    <source>
        <strain evidence="7">cv. Salinas</strain>
        <tissue evidence="6">Seedlings</tissue>
    </source>
</reference>
<dbReference type="InterPro" id="IPR008395">
    <property type="entry name" value="Agenet-like_dom"/>
</dbReference>
<dbReference type="Pfam" id="PF05266">
    <property type="entry name" value="DUF724"/>
    <property type="match status" value="1"/>
</dbReference>
<dbReference type="EMBL" id="NBSK02000009">
    <property type="protein sequence ID" value="KAJ0185404.1"/>
    <property type="molecule type" value="Genomic_DNA"/>
</dbReference>
<dbReference type="PANTHER" id="PTHR31917">
    <property type="entry name" value="AGENET DOMAIN-CONTAINING PROTEIN-RELATED"/>
    <property type="match status" value="1"/>
</dbReference>
<dbReference type="Proteomes" id="UP000235145">
    <property type="component" value="Unassembled WGS sequence"/>
</dbReference>
<feature type="region of interest" description="Disordered" evidence="4">
    <location>
        <begin position="338"/>
        <end position="458"/>
    </location>
</feature>
<evidence type="ECO:0000259" key="5">
    <source>
        <dbReference type="SMART" id="SM00743"/>
    </source>
</evidence>
<feature type="compositionally biased region" description="Polar residues" evidence="4">
    <location>
        <begin position="235"/>
        <end position="244"/>
    </location>
</feature>
<feature type="region of interest" description="Disordered" evidence="4">
    <location>
        <begin position="262"/>
        <end position="282"/>
    </location>
</feature>
<evidence type="ECO:0000256" key="2">
    <source>
        <dbReference type="ARBA" id="ARBA00022604"/>
    </source>
</evidence>
<organism evidence="6 7">
    <name type="scientific">Lactuca sativa</name>
    <name type="common">Garden lettuce</name>
    <dbReference type="NCBI Taxonomy" id="4236"/>
    <lineage>
        <taxon>Eukaryota</taxon>
        <taxon>Viridiplantae</taxon>
        <taxon>Streptophyta</taxon>
        <taxon>Embryophyta</taxon>
        <taxon>Tracheophyta</taxon>
        <taxon>Spermatophyta</taxon>
        <taxon>Magnoliopsida</taxon>
        <taxon>eudicotyledons</taxon>
        <taxon>Gunneridae</taxon>
        <taxon>Pentapetalae</taxon>
        <taxon>asterids</taxon>
        <taxon>campanulids</taxon>
        <taxon>Asterales</taxon>
        <taxon>Asteraceae</taxon>
        <taxon>Cichorioideae</taxon>
        <taxon>Cichorieae</taxon>
        <taxon>Lactucinae</taxon>
        <taxon>Lactuca</taxon>
    </lineage>
</organism>
<keyword evidence="7" id="KW-1185">Reference proteome</keyword>
<gene>
    <name evidence="6" type="ORF">LSAT_V11C900455770</name>
</gene>
<dbReference type="Pfam" id="PF05641">
    <property type="entry name" value="Agenet"/>
    <property type="match status" value="1"/>
</dbReference>
<evidence type="ECO:0000256" key="4">
    <source>
        <dbReference type="SAM" id="MobiDB-lite"/>
    </source>
</evidence>
<evidence type="ECO:0000313" key="6">
    <source>
        <dbReference type="EMBL" id="KAJ0185404.1"/>
    </source>
</evidence>
<dbReference type="InterPro" id="IPR014002">
    <property type="entry name" value="Agenet_dom_plant"/>
</dbReference>
<feature type="compositionally biased region" description="Polar residues" evidence="4">
    <location>
        <begin position="384"/>
        <end position="393"/>
    </location>
</feature>
<sequence length="705" mass="79058">MDPTRGAGDFVDVVFYLRQVSTHASSYSERWGHICITARSIIGVGVKVEVWFEEDDLRDAWFPATVIEDLGNNLFLIEYQCDEAEFRKVTVDHHHIRPSTPPIRDTNFVLLEKVDAFYDFGWWTGVITKKLADSRYIVYFKHTNKEREVSHLELRLHVEHGESSSVKRITEERSGVLLNFTGPIDKQTSIVASTMKRTKVTSAGSNDKHLKPSKKLKPGITFDDQTLSDVGGSKEASNPTATENLSRRKRVLVNREKNIESSSPVITSARKKGRSAADSRGVKALPQGEVKIQTPKIVEKEHVPREFGPPVTCVMGLQCKALTISQTKNVKKIVESGVPLTPKTTGNQEEKTADGGMSLKRKRGRPFKSQPKTPLAVTHENGDAGQQKNTPPIVNNAEKLPNTNTTVMYQSVKGKRGKRGKRRKIKSINIVSPAQAQGGKDSSSKQKQKANENGGSASEVVVVEKSADTMSMSMSISISDDQPLSRWIEGMQQQQQPSASVRKQIEKPSFEKRSTLWATLESMELFRMIPQKPHFRPLEKEKECTREGQAISKMVNYLRVVEATSQMKLESPRSAYEDNMEALLELESHGFDVKAVRERLNGLLKIKEKQEGLEQESKKVKEKMEAERVEGVRMDKEIELVDKQVVALLEKRAQVLKKKEKKDAQVVVLEAEVDGIHQGIAQARRNFDDLAAASLFRLLAAKLNT</sequence>
<keyword evidence="1" id="KW-0813">Transport</keyword>
<proteinExistence type="predicted"/>
<name>A0A9R1WQH1_LACSA</name>
<evidence type="ECO:0000256" key="3">
    <source>
        <dbReference type="SAM" id="Coils"/>
    </source>
</evidence>
<evidence type="ECO:0000313" key="7">
    <source>
        <dbReference type="Proteomes" id="UP000235145"/>
    </source>
</evidence>
<evidence type="ECO:0000256" key="1">
    <source>
        <dbReference type="ARBA" id="ARBA00022448"/>
    </source>
</evidence>
<keyword evidence="2" id="KW-0341">Growth regulation</keyword>
<dbReference type="PANTHER" id="PTHR31917:SF153">
    <property type="entry name" value="DUF724 DOMAIN-CONTAINING PROTEIN 3-RELATED"/>
    <property type="match status" value="1"/>
</dbReference>